<dbReference type="InterPro" id="IPR006109">
    <property type="entry name" value="G3P_DH_NAD-dep_C"/>
</dbReference>
<sequence>MQLRTDHVDPTADLEEAILASDYILFAVPSAYLENTVAGIRPEWMENKKLILSIKGIVSGRRQIPSDFLGQQFGIGADDQLVIGGPCHAEEIALERKTYMTVASGQEALARSVADSITVPYVKTIVNTDPLGVELCAILKNIIGIACGIARGLNYGDNFQAVIVANAMREMRHFLRAADPVERDLTHSAYFGDLFVTAYSEFSRNRTFGQMIGRGYSVQSAQLQMSMVAEGYYGVEGIYEMARRLKVEMPVVAAVYRILYDRISPFVEFRLLENKLV</sequence>
<proteinExistence type="inferred from homology"/>
<dbReference type="EMBL" id="BAABFN010000001">
    <property type="protein sequence ID" value="GAA4304279.1"/>
    <property type="molecule type" value="Genomic_DNA"/>
</dbReference>
<keyword evidence="4" id="KW-0443">Lipid metabolism</keyword>
<evidence type="ECO:0000256" key="5">
    <source>
        <dbReference type="ARBA" id="ARBA00023209"/>
    </source>
</evidence>
<evidence type="ECO:0000313" key="11">
    <source>
        <dbReference type="EMBL" id="GAA4304279.1"/>
    </source>
</evidence>
<keyword evidence="2" id="KW-0444">Lipid biosynthesis</keyword>
<feature type="domain" description="Glycerol-3-phosphate dehydrogenase NAD-dependent C-terminal" evidence="10">
    <location>
        <begin position="129"/>
        <end position="265"/>
    </location>
</feature>
<dbReference type="SUPFAM" id="SSF51735">
    <property type="entry name" value="NAD(P)-binding Rossmann-fold domains"/>
    <property type="match status" value="1"/>
</dbReference>
<dbReference type="Proteomes" id="UP001501207">
    <property type="component" value="Unassembled WGS sequence"/>
</dbReference>
<keyword evidence="7" id="KW-0520">NAD</keyword>
<reference evidence="12" key="1">
    <citation type="journal article" date="2019" name="Int. J. Syst. Evol. Microbiol.">
        <title>The Global Catalogue of Microorganisms (GCM) 10K type strain sequencing project: providing services to taxonomists for standard genome sequencing and annotation.</title>
        <authorList>
            <consortium name="The Broad Institute Genomics Platform"/>
            <consortium name="The Broad Institute Genome Sequencing Center for Infectious Disease"/>
            <person name="Wu L."/>
            <person name="Ma J."/>
        </authorList>
    </citation>
    <scope>NUCLEOTIDE SEQUENCE [LARGE SCALE GENOMIC DNA]</scope>
    <source>
        <strain evidence="12">JCM 17664</strain>
    </source>
</reference>
<dbReference type="PANTHER" id="PTHR11728:SF1">
    <property type="entry name" value="GLYCEROL-3-PHOSPHATE DEHYDROGENASE [NAD(+)] 2, CHLOROPLASTIC"/>
    <property type="match status" value="1"/>
</dbReference>
<dbReference type="EC" id="1.1.1.94" evidence="8"/>
<keyword evidence="5" id="KW-0594">Phospholipid biosynthesis</keyword>
<keyword evidence="6" id="KW-1208">Phospholipid metabolism</keyword>
<dbReference type="InterPro" id="IPR008927">
    <property type="entry name" value="6-PGluconate_DH-like_C_sf"/>
</dbReference>
<dbReference type="Pfam" id="PF07479">
    <property type="entry name" value="NAD_Gly3P_dh_C"/>
    <property type="match status" value="1"/>
</dbReference>
<evidence type="ECO:0000256" key="3">
    <source>
        <dbReference type="ARBA" id="ARBA00023002"/>
    </source>
</evidence>
<dbReference type="InterPro" id="IPR006168">
    <property type="entry name" value="G3P_DH_NAD-dep"/>
</dbReference>
<keyword evidence="12" id="KW-1185">Reference proteome</keyword>
<dbReference type="InterPro" id="IPR011128">
    <property type="entry name" value="G3P_DH_NAD-dep_N"/>
</dbReference>
<dbReference type="InterPro" id="IPR036291">
    <property type="entry name" value="NAD(P)-bd_dom_sf"/>
</dbReference>
<evidence type="ECO:0000256" key="1">
    <source>
        <dbReference type="ARBA" id="ARBA00011009"/>
    </source>
</evidence>
<dbReference type="PANTHER" id="PTHR11728">
    <property type="entry name" value="GLYCEROL-3-PHOSPHATE DEHYDROGENASE"/>
    <property type="match status" value="1"/>
</dbReference>
<dbReference type="PIRSF" id="PIRSF000114">
    <property type="entry name" value="Glycerol-3-P_dh"/>
    <property type="match status" value="1"/>
</dbReference>
<organism evidence="11 12">
    <name type="scientific">Compostibacter hankyongensis</name>
    <dbReference type="NCBI Taxonomy" id="1007089"/>
    <lineage>
        <taxon>Bacteria</taxon>
        <taxon>Pseudomonadati</taxon>
        <taxon>Bacteroidota</taxon>
        <taxon>Chitinophagia</taxon>
        <taxon>Chitinophagales</taxon>
        <taxon>Chitinophagaceae</taxon>
        <taxon>Compostibacter</taxon>
    </lineage>
</organism>
<protein>
    <recommendedName>
        <fullName evidence="8">Glycerol-3-phosphate dehydrogenase</fullName>
        <ecNumber evidence="8">1.1.1.94</ecNumber>
    </recommendedName>
</protein>
<accession>A0ABP8FHZ5</accession>
<comment type="caution">
    <text evidence="11">The sequence shown here is derived from an EMBL/GenBank/DDBJ whole genome shotgun (WGS) entry which is preliminary data.</text>
</comment>
<evidence type="ECO:0000256" key="7">
    <source>
        <dbReference type="RuleBase" id="RU000437"/>
    </source>
</evidence>
<comment type="catalytic activity">
    <reaction evidence="8">
        <text>sn-glycerol 3-phosphate + NADP(+) = dihydroxyacetone phosphate + NADPH + H(+)</text>
        <dbReference type="Rhea" id="RHEA:11096"/>
        <dbReference type="ChEBI" id="CHEBI:15378"/>
        <dbReference type="ChEBI" id="CHEBI:57597"/>
        <dbReference type="ChEBI" id="CHEBI:57642"/>
        <dbReference type="ChEBI" id="CHEBI:57783"/>
        <dbReference type="ChEBI" id="CHEBI:58349"/>
        <dbReference type="EC" id="1.1.1.94"/>
    </reaction>
</comment>
<evidence type="ECO:0000256" key="6">
    <source>
        <dbReference type="ARBA" id="ARBA00023264"/>
    </source>
</evidence>
<name>A0ABP8FHZ5_9BACT</name>
<evidence type="ECO:0000256" key="8">
    <source>
        <dbReference type="RuleBase" id="RU000439"/>
    </source>
</evidence>
<dbReference type="PROSITE" id="PS00957">
    <property type="entry name" value="NAD_G3PDH"/>
    <property type="match status" value="1"/>
</dbReference>
<dbReference type="Gene3D" id="3.40.50.720">
    <property type="entry name" value="NAD(P)-binding Rossmann-like Domain"/>
    <property type="match status" value="1"/>
</dbReference>
<gene>
    <name evidence="11" type="ORF">GCM10023143_08540</name>
</gene>
<dbReference type="SUPFAM" id="SSF48179">
    <property type="entry name" value="6-phosphogluconate dehydrogenase C-terminal domain-like"/>
    <property type="match status" value="1"/>
</dbReference>
<keyword evidence="3 7" id="KW-0560">Oxidoreductase</keyword>
<feature type="domain" description="Glycerol-3-phosphate dehydrogenase NAD-dependent N-terminal" evidence="9">
    <location>
        <begin position="7"/>
        <end position="109"/>
    </location>
</feature>
<evidence type="ECO:0000259" key="9">
    <source>
        <dbReference type="Pfam" id="PF01210"/>
    </source>
</evidence>
<dbReference type="InterPro" id="IPR013328">
    <property type="entry name" value="6PGD_dom2"/>
</dbReference>
<comment type="similarity">
    <text evidence="1 7">Belongs to the NAD-dependent glycerol-3-phosphate dehydrogenase family.</text>
</comment>
<evidence type="ECO:0000256" key="2">
    <source>
        <dbReference type="ARBA" id="ARBA00022516"/>
    </source>
</evidence>
<evidence type="ECO:0000313" key="12">
    <source>
        <dbReference type="Proteomes" id="UP001501207"/>
    </source>
</evidence>
<dbReference type="Pfam" id="PF01210">
    <property type="entry name" value="NAD_Gly3P_dh_N"/>
    <property type="match status" value="1"/>
</dbReference>
<dbReference type="PRINTS" id="PR00077">
    <property type="entry name" value="GPDHDRGNASE"/>
</dbReference>
<evidence type="ECO:0000256" key="4">
    <source>
        <dbReference type="ARBA" id="ARBA00023098"/>
    </source>
</evidence>
<evidence type="ECO:0000259" key="10">
    <source>
        <dbReference type="Pfam" id="PF07479"/>
    </source>
</evidence>
<dbReference type="Gene3D" id="1.10.1040.10">
    <property type="entry name" value="N-(1-d-carboxylethyl)-l-norvaline Dehydrogenase, domain 2"/>
    <property type="match status" value="1"/>
</dbReference>